<keyword evidence="2" id="KW-1185">Reference proteome</keyword>
<organism evidence="1 2">
    <name type="scientific">Pseudomonas eucalypticola</name>
    <dbReference type="NCBI Taxonomy" id="2599595"/>
    <lineage>
        <taxon>Bacteria</taxon>
        <taxon>Pseudomonadati</taxon>
        <taxon>Pseudomonadota</taxon>
        <taxon>Gammaproteobacteria</taxon>
        <taxon>Pseudomonadales</taxon>
        <taxon>Pseudomonadaceae</taxon>
        <taxon>Pseudomonas</taxon>
    </lineage>
</organism>
<dbReference type="InterPro" id="IPR021300">
    <property type="entry name" value="Integr_conj_element_PFL4695"/>
</dbReference>
<gene>
    <name evidence="1" type="ORF">HWQ56_10530</name>
</gene>
<dbReference type="Proteomes" id="UP000509568">
    <property type="component" value="Chromosome"/>
</dbReference>
<name>A0A7D5D687_9PSED</name>
<dbReference type="EMBL" id="CP056030">
    <property type="protein sequence ID" value="QKZ04194.1"/>
    <property type="molecule type" value="Genomic_DNA"/>
</dbReference>
<dbReference type="KEGG" id="pez:HWQ56_10530"/>
<protein>
    <submittedName>
        <fullName evidence="1">Integrating conjugative element protein</fullName>
    </submittedName>
</protein>
<dbReference type="AlphaFoldDB" id="A0A7D5D687"/>
<evidence type="ECO:0000313" key="1">
    <source>
        <dbReference type="EMBL" id="QKZ04194.1"/>
    </source>
</evidence>
<dbReference type="Pfam" id="PF11072">
    <property type="entry name" value="DUF2859"/>
    <property type="match status" value="1"/>
</dbReference>
<accession>A0A7D5D687</accession>
<sequence length="134" mass="14411">MISCLLWQGVAAGTLEPTPSRPDPRRLSWVLPIHSARLSPGPVAPRELEMPGMTPLFLVGQDPLSLQWLSEHAQALQALGASGLAVDVADSDALQRIQATAPELPIWPVSGDDIAARLQLEHYPVLITPTALEQ</sequence>
<reference evidence="1 2" key="1">
    <citation type="submission" date="2020-06" db="EMBL/GenBank/DDBJ databases">
        <title>Pseudomonas eucalypticola sp. nov., an endophyte of Eucalyptus dunnii leaves with biocontrol ability of eucalyptus leaf blight.</title>
        <authorList>
            <person name="Liu Y."/>
            <person name="Song Z."/>
            <person name="Zeng H."/>
            <person name="Lu M."/>
            <person name="Wang X."/>
            <person name="Lian X."/>
            <person name="Zhang Q."/>
        </authorList>
    </citation>
    <scope>NUCLEOTIDE SEQUENCE [LARGE SCALE GENOMIC DNA]</scope>
    <source>
        <strain evidence="1 2">NP-1</strain>
    </source>
</reference>
<proteinExistence type="predicted"/>
<dbReference type="NCBIfam" id="TIGR03765">
    <property type="entry name" value="ICE_PFL_4695"/>
    <property type="match status" value="1"/>
</dbReference>
<evidence type="ECO:0000313" key="2">
    <source>
        <dbReference type="Proteomes" id="UP000509568"/>
    </source>
</evidence>